<gene>
    <name evidence="2" type="ORF">CPSG_09712</name>
</gene>
<feature type="region of interest" description="Disordered" evidence="1">
    <location>
        <begin position="1"/>
        <end position="41"/>
    </location>
</feature>
<reference evidence="3" key="1">
    <citation type="journal article" date="2010" name="Genome Res.">
        <title>Population genomic sequencing of Coccidioides fungi reveals recent hybridization and transposon control.</title>
        <authorList>
            <person name="Neafsey D.E."/>
            <person name="Barker B.M."/>
            <person name="Sharpton T.J."/>
            <person name="Stajich J.E."/>
            <person name="Park D.J."/>
            <person name="Whiston E."/>
            <person name="Hung C.-Y."/>
            <person name="McMahan C."/>
            <person name="White J."/>
            <person name="Sykes S."/>
            <person name="Heiman D."/>
            <person name="Young S."/>
            <person name="Zeng Q."/>
            <person name="Abouelleil A."/>
            <person name="Aftuck L."/>
            <person name="Bessette D."/>
            <person name="Brown A."/>
            <person name="FitzGerald M."/>
            <person name="Lui A."/>
            <person name="Macdonald J.P."/>
            <person name="Priest M."/>
            <person name="Orbach M.J."/>
            <person name="Galgiani J.N."/>
            <person name="Kirkland T.N."/>
            <person name="Cole G.T."/>
            <person name="Birren B.W."/>
            <person name="Henn M.R."/>
            <person name="Taylor J.W."/>
            <person name="Rounsley S.D."/>
        </authorList>
    </citation>
    <scope>NUCLEOTIDE SEQUENCE [LARGE SCALE GENOMIC DNA]</scope>
    <source>
        <strain evidence="3">RMSCC 757 / Silveira</strain>
    </source>
</reference>
<reference evidence="3" key="2">
    <citation type="submission" date="2010-03" db="EMBL/GenBank/DDBJ databases">
        <title>The genome sequence of Coccidioides posadasii strain Silveira.</title>
        <authorList>
            <consortium name="The Broad Institute Genome Sequencing Center for Infectious Disease"/>
            <person name="Neafsey D."/>
            <person name="Orbach M."/>
            <person name="Henn M.R."/>
            <person name="Cole G.T."/>
            <person name="Galgiani J."/>
            <person name="Gardner M.J."/>
            <person name="Kirkland T.N."/>
            <person name="Taylor J.W."/>
            <person name="Young S.K."/>
            <person name="Zeng Q."/>
            <person name="Koehrsen M."/>
            <person name="Alvarado L."/>
            <person name="Berlin A."/>
            <person name="Borenstein D."/>
            <person name="Chapman S.B."/>
            <person name="Chen Z."/>
            <person name="Engels R."/>
            <person name="Freedman E."/>
            <person name="Gellesch M."/>
            <person name="Goldberg J."/>
            <person name="Griggs A."/>
            <person name="Gujja S."/>
            <person name="Heilman E."/>
            <person name="Heiman D."/>
            <person name="Howarth C."/>
            <person name="Jen D."/>
            <person name="Larson L."/>
            <person name="Mehta T."/>
            <person name="Neiman D."/>
            <person name="Park D."/>
            <person name="Pearson M."/>
            <person name="Richards J."/>
            <person name="Roberts A."/>
            <person name="Saif S."/>
            <person name="Shea T."/>
            <person name="Shenoy N."/>
            <person name="Sisk P."/>
            <person name="Stolte C."/>
            <person name="Sykes S."/>
            <person name="Walk T."/>
            <person name="White J."/>
            <person name="Yandava C."/>
            <person name="Haas B."/>
            <person name="Nusbaum C."/>
            <person name="Birren B."/>
        </authorList>
    </citation>
    <scope>NUCLEOTIDE SEQUENCE [LARGE SCALE GENOMIC DNA]</scope>
    <source>
        <strain evidence="3">RMSCC 757 / Silveira</strain>
    </source>
</reference>
<evidence type="ECO:0000256" key="1">
    <source>
        <dbReference type="SAM" id="MobiDB-lite"/>
    </source>
</evidence>
<dbReference type="AlphaFoldDB" id="E9DIR9"/>
<organism evidence="3">
    <name type="scientific">Coccidioides posadasii (strain RMSCC 757 / Silveira)</name>
    <name type="common">Valley fever fungus</name>
    <dbReference type="NCBI Taxonomy" id="443226"/>
    <lineage>
        <taxon>Eukaryota</taxon>
        <taxon>Fungi</taxon>
        <taxon>Dikarya</taxon>
        <taxon>Ascomycota</taxon>
        <taxon>Pezizomycotina</taxon>
        <taxon>Eurotiomycetes</taxon>
        <taxon>Eurotiomycetidae</taxon>
        <taxon>Onygenales</taxon>
        <taxon>Onygenaceae</taxon>
        <taxon>Coccidioides</taxon>
    </lineage>
</organism>
<protein>
    <submittedName>
        <fullName evidence="2">Uncharacterized protein</fullName>
    </submittedName>
</protein>
<sequence length="79" mass="9051">MRSEKFKISGRRGHAARSGGKNRQGTRVAGGERGRRLNADGNLPSQWRYMWLARMRVRGKKQFQTYDKRRGGSTAETIL</sequence>
<dbReference type="HOGENOM" id="CLU_2605869_0_0_1"/>
<dbReference type="EMBL" id="GL636512">
    <property type="protein sequence ID" value="EFW13673.1"/>
    <property type="molecule type" value="Genomic_DNA"/>
</dbReference>
<evidence type="ECO:0000313" key="2">
    <source>
        <dbReference type="EMBL" id="EFW13673.1"/>
    </source>
</evidence>
<accession>E9DIR9</accession>
<dbReference type="VEuPathDB" id="FungiDB:CPSG_09712"/>
<evidence type="ECO:0000313" key="3">
    <source>
        <dbReference type="Proteomes" id="UP000002497"/>
    </source>
</evidence>
<keyword evidence="3" id="KW-1185">Reference proteome</keyword>
<proteinExistence type="predicted"/>
<dbReference type="Proteomes" id="UP000002497">
    <property type="component" value="Unassembled WGS sequence"/>
</dbReference>
<name>E9DIR9_COCPS</name>